<dbReference type="SUPFAM" id="SSF56436">
    <property type="entry name" value="C-type lectin-like"/>
    <property type="match status" value="1"/>
</dbReference>
<dbReference type="Proteomes" id="UP001152747">
    <property type="component" value="Unassembled WGS sequence"/>
</dbReference>
<organism evidence="2 3">
    <name type="scientific">Caenorhabditis angaria</name>
    <dbReference type="NCBI Taxonomy" id="860376"/>
    <lineage>
        <taxon>Eukaryota</taxon>
        <taxon>Metazoa</taxon>
        <taxon>Ecdysozoa</taxon>
        <taxon>Nematoda</taxon>
        <taxon>Chromadorea</taxon>
        <taxon>Rhabditida</taxon>
        <taxon>Rhabditina</taxon>
        <taxon>Rhabditomorpha</taxon>
        <taxon>Rhabditoidea</taxon>
        <taxon>Rhabditidae</taxon>
        <taxon>Peloderinae</taxon>
        <taxon>Caenorhabditis</taxon>
    </lineage>
</organism>
<dbReference type="InterPro" id="IPR016186">
    <property type="entry name" value="C-type_lectin-like/link_sf"/>
</dbReference>
<dbReference type="CDD" id="cd00037">
    <property type="entry name" value="CLECT"/>
    <property type="match status" value="1"/>
</dbReference>
<evidence type="ECO:0000313" key="3">
    <source>
        <dbReference type="Proteomes" id="UP001152747"/>
    </source>
</evidence>
<gene>
    <name evidence="2" type="ORF">CAMP_LOCUS8633</name>
</gene>
<evidence type="ECO:0000259" key="1">
    <source>
        <dbReference type="SMART" id="SM00034"/>
    </source>
</evidence>
<dbReference type="SMART" id="SM00034">
    <property type="entry name" value="CLECT"/>
    <property type="match status" value="1"/>
</dbReference>
<protein>
    <recommendedName>
        <fullName evidence="1">C-type lectin domain-containing protein</fullName>
    </recommendedName>
</protein>
<comment type="caution">
    <text evidence="2">The sequence shown here is derived from an EMBL/GenBank/DDBJ whole genome shotgun (WGS) entry which is preliminary data.</text>
</comment>
<evidence type="ECO:0000313" key="2">
    <source>
        <dbReference type="EMBL" id="CAI5445996.1"/>
    </source>
</evidence>
<accession>A0A9P1IJ19</accession>
<reference evidence="2" key="1">
    <citation type="submission" date="2022-11" db="EMBL/GenBank/DDBJ databases">
        <authorList>
            <person name="Kikuchi T."/>
        </authorList>
    </citation>
    <scope>NUCLEOTIDE SEQUENCE</scope>
    <source>
        <strain evidence="2">PS1010</strain>
    </source>
</reference>
<sequence>MSFLQAKTPTWQSINDKFEFACPDGWQSFNRARGTYCMKFFNVSYPQYIAAAQCALSDAYLPGIESETEWTWMYNTIRPYIRQIPNGPDRGYFWVGGARIPACSYNMSDSAWCTKPSDAFIWGDYYLTGPATILDKYLILSNTDQIQNTIIMRVNYADGGQLMYSVSPTLSGVDETNFTPIGYMCGKPADIVGLKSTCSTS</sequence>
<dbReference type="PANTHER" id="PTHR23124">
    <property type="entry name" value="C-TYPE LECTIN DOMAIN-CONTAINING PROTEIN-RELATED-RELATED"/>
    <property type="match status" value="1"/>
</dbReference>
<dbReference type="AlphaFoldDB" id="A0A9P1IJ19"/>
<proteinExistence type="predicted"/>
<dbReference type="EMBL" id="CANHGI010000003">
    <property type="protein sequence ID" value="CAI5445996.1"/>
    <property type="molecule type" value="Genomic_DNA"/>
</dbReference>
<dbReference type="InterPro" id="IPR001304">
    <property type="entry name" value="C-type_lectin-like"/>
</dbReference>
<dbReference type="Gene3D" id="3.10.100.10">
    <property type="entry name" value="Mannose-Binding Protein A, subunit A"/>
    <property type="match status" value="1"/>
</dbReference>
<dbReference type="InterPro" id="IPR016187">
    <property type="entry name" value="CTDL_fold"/>
</dbReference>
<name>A0A9P1IJ19_9PELO</name>
<feature type="domain" description="C-type lectin" evidence="1">
    <location>
        <begin position="22"/>
        <end position="186"/>
    </location>
</feature>
<keyword evidence="3" id="KW-1185">Reference proteome</keyword>